<dbReference type="AlphaFoldDB" id="A0A3S8UBT2"/>
<dbReference type="Proteomes" id="UP000282002">
    <property type="component" value="Chromosome"/>
</dbReference>
<reference evidence="1 2" key="1">
    <citation type="submission" date="2018-12" db="EMBL/GenBank/DDBJ databases">
        <title>Complete genome sequencing of Tabrizicola sp. K13M18.</title>
        <authorList>
            <person name="Bae J.-W."/>
        </authorList>
    </citation>
    <scope>NUCLEOTIDE SEQUENCE [LARGE SCALE GENOMIC DNA]</scope>
    <source>
        <strain evidence="1 2">K13M18</strain>
    </source>
</reference>
<dbReference type="OrthoDB" id="7859023at2"/>
<proteinExistence type="predicted"/>
<evidence type="ECO:0000313" key="2">
    <source>
        <dbReference type="Proteomes" id="UP000282002"/>
    </source>
</evidence>
<keyword evidence="2" id="KW-1185">Reference proteome</keyword>
<sequence>MSTTPYRDTDLAQFIAKRVLELRPKTQADIASEAGFVNGNFLSMLKAGNSKLALDRVPALAGALECDPALLMRLALEQTVGSTAALALQEILGTPVSANERLWLAEIRDAAGNIDPRPTARARATIRGLFGK</sequence>
<organism evidence="1 2">
    <name type="scientific">Tabrizicola piscis</name>
    <dbReference type="NCBI Taxonomy" id="2494374"/>
    <lineage>
        <taxon>Bacteria</taxon>
        <taxon>Pseudomonadati</taxon>
        <taxon>Pseudomonadota</taxon>
        <taxon>Alphaproteobacteria</taxon>
        <taxon>Rhodobacterales</taxon>
        <taxon>Paracoccaceae</taxon>
        <taxon>Tabrizicola</taxon>
    </lineage>
</organism>
<name>A0A3S8UBT2_9RHOB</name>
<dbReference type="KEGG" id="taw:EI545_08920"/>
<evidence type="ECO:0000313" key="1">
    <source>
        <dbReference type="EMBL" id="AZL61093.1"/>
    </source>
</evidence>
<dbReference type="EMBL" id="CP034328">
    <property type="protein sequence ID" value="AZL61093.1"/>
    <property type="molecule type" value="Genomic_DNA"/>
</dbReference>
<protein>
    <submittedName>
        <fullName evidence="1">XRE family transcriptional regulator</fullName>
    </submittedName>
</protein>
<gene>
    <name evidence="1" type="ORF">EI545_08920</name>
</gene>
<accession>A0A3S8UBT2</accession>